<dbReference type="RefSeq" id="WP_399649207.1">
    <property type="nucleotide sequence ID" value="NZ_JBITYG010000004.1"/>
</dbReference>
<dbReference type="Pfam" id="PF06722">
    <property type="entry name" value="EryCIII-like_C"/>
    <property type="match status" value="1"/>
</dbReference>
<accession>A0ABW8C6L9</accession>
<dbReference type="InterPro" id="IPR050426">
    <property type="entry name" value="Glycosyltransferase_28"/>
</dbReference>
<dbReference type="InterPro" id="IPR010610">
    <property type="entry name" value="EryCIII-like_C"/>
</dbReference>
<dbReference type="PANTHER" id="PTHR48050:SF13">
    <property type="entry name" value="STEROL 3-BETA-GLUCOSYLTRANSFERASE UGT80A2"/>
    <property type="match status" value="1"/>
</dbReference>
<dbReference type="CDD" id="cd03784">
    <property type="entry name" value="GT1_Gtf-like"/>
    <property type="match status" value="1"/>
</dbReference>
<dbReference type="Proteomes" id="UP001614394">
    <property type="component" value="Unassembled WGS sequence"/>
</dbReference>
<evidence type="ECO:0000313" key="3">
    <source>
        <dbReference type="EMBL" id="MFI9102065.1"/>
    </source>
</evidence>
<dbReference type="Gene3D" id="3.40.50.2000">
    <property type="entry name" value="Glycogen Phosphorylase B"/>
    <property type="match status" value="2"/>
</dbReference>
<keyword evidence="1" id="KW-0808">Transferase</keyword>
<dbReference type="InterPro" id="IPR002213">
    <property type="entry name" value="UDP_glucos_trans"/>
</dbReference>
<dbReference type="EMBL" id="JBITYG010000004">
    <property type="protein sequence ID" value="MFI9102065.1"/>
    <property type="molecule type" value="Genomic_DNA"/>
</dbReference>
<dbReference type="PANTHER" id="PTHR48050">
    <property type="entry name" value="STEROL 3-BETA-GLUCOSYLTRANSFERASE"/>
    <property type="match status" value="1"/>
</dbReference>
<comment type="caution">
    <text evidence="3">The sequence shown here is derived from an EMBL/GenBank/DDBJ whole genome shotgun (WGS) entry which is preliminary data.</text>
</comment>
<feature type="domain" description="Erythromycin biosynthesis protein CIII-like C-terminal" evidence="2">
    <location>
        <begin position="236"/>
        <end position="378"/>
    </location>
</feature>
<protein>
    <submittedName>
        <fullName evidence="3">Glycosyltransferase</fullName>
    </submittedName>
</protein>
<evidence type="ECO:0000313" key="4">
    <source>
        <dbReference type="Proteomes" id="UP001614394"/>
    </source>
</evidence>
<organism evidence="3 4">
    <name type="scientific">Streptomyces fildesensis</name>
    <dbReference type="NCBI Taxonomy" id="375757"/>
    <lineage>
        <taxon>Bacteria</taxon>
        <taxon>Bacillati</taxon>
        <taxon>Actinomycetota</taxon>
        <taxon>Actinomycetes</taxon>
        <taxon>Kitasatosporales</taxon>
        <taxon>Streptomycetaceae</taxon>
        <taxon>Streptomyces</taxon>
    </lineage>
</organism>
<name>A0ABW8C6L9_9ACTN</name>
<proteinExistence type="predicted"/>
<evidence type="ECO:0000256" key="1">
    <source>
        <dbReference type="ARBA" id="ARBA00022679"/>
    </source>
</evidence>
<keyword evidence="4" id="KW-1185">Reference proteome</keyword>
<gene>
    <name evidence="3" type="ORF">ACIGXA_16230</name>
</gene>
<dbReference type="SUPFAM" id="SSF53756">
    <property type="entry name" value="UDP-Glycosyltransferase/glycogen phosphorylase"/>
    <property type="match status" value="1"/>
</dbReference>
<reference evidence="3 4" key="1">
    <citation type="submission" date="2024-10" db="EMBL/GenBank/DDBJ databases">
        <title>The Natural Products Discovery Center: Release of the First 8490 Sequenced Strains for Exploring Actinobacteria Biosynthetic Diversity.</title>
        <authorList>
            <person name="Kalkreuter E."/>
            <person name="Kautsar S.A."/>
            <person name="Yang D."/>
            <person name="Bader C.D."/>
            <person name="Teijaro C.N."/>
            <person name="Fluegel L."/>
            <person name="Davis C.M."/>
            <person name="Simpson J.R."/>
            <person name="Lauterbach L."/>
            <person name="Steele A.D."/>
            <person name="Gui C."/>
            <person name="Meng S."/>
            <person name="Li G."/>
            <person name="Viehrig K."/>
            <person name="Ye F."/>
            <person name="Su P."/>
            <person name="Kiefer A.F."/>
            <person name="Nichols A."/>
            <person name="Cepeda A.J."/>
            <person name="Yan W."/>
            <person name="Fan B."/>
            <person name="Jiang Y."/>
            <person name="Adhikari A."/>
            <person name="Zheng C.-J."/>
            <person name="Schuster L."/>
            <person name="Cowan T.M."/>
            <person name="Smanski M.J."/>
            <person name="Chevrette M.G."/>
            <person name="De Carvalho L.P.S."/>
            <person name="Shen B."/>
        </authorList>
    </citation>
    <scope>NUCLEOTIDE SEQUENCE [LARGE SCALE GENOMIC DNA]</scope>
    <source>
        <strain evidence="3 4">NPDC053399</strain>
    </source>
</reference>
<sequence>MRILFTFVGGNGHFEPLIPIADAAREAGHTVAFTCRPSMGRTVAAAGFDVLEEDTGHEWQAERRPLLAVSTEREDQVLRDAFAGHMARERAASGLGLYAAWRPDLLVCEEMDFGSVVVAERLGLPYARVLVIAEGSFVRHHLIAEPLNALRTAHGLPADPALDMLGRHLVLAPFPPGFRHPDFPLPPTGQALRPRGLDPVAEEAVPKWIGELGDVPTVYFTLGTVFNVESGDLFARVLAGLRDLPVNVVVTVGKDIDPAELGPQPGHVRIERFVPQAALLPHCDVVVSHGGSGSVIGALAYGLPSVLIPMGADQPQNAARCAALGVSRVLDAVRATSDDVREAVVEVLADASYRLAAERLRDEIAALPDATRAVALLERLVAE</sequence>
<evidence type="ECO:0000259" key="2">
    <source>
        <dbReference type="Pfam" id="PF06722"/>
    </source>
</evidence>